<reference evidence="6" key="1">
    <citation type="submission" date="2023-07" db="EMBL/GenBank/DDBJ databases">
        <authorList>
            <consortium name="CYATHOMIX"/>
        </authorList>
    </citation>
    <scope>NUCLEOTIDE SEQUENCE</scope>
    <source>
        <strain evidence="6">N/A</strain>
    </source>
</reference>
<name>A0AA36HG01_CYLNA</name>
<feature type="region of interest" description="Disordered" evidence="5">
    <location>
        <begin position="215"/>
        <end position="253"/>
    </location>
</feature>
<evidence type="ECO:0000256" key="2">
    <source>
        <dbReference type="ARBA" id="ARBA00022692"/>
    </source>
</evidence>
<evidence type="ECO:0000313" key="7">
    <source>
        <dbReference type="Proteomes" id="UP001176961"/>
    </source>
</evidence>
<keyword evidence="2" id="KW-0812">Transmembrane</keyword>
<accession>A0AA36HG01</accession>
<dbReference type="PANTHER" id="PTHR15549">
    <property type="entry name" value="PAIRED IMMUNOGLOBULIN-LIKE TYPE 2 RECEPTOR"/>
    <property type="match status" value="1"/>
</dbReference>
<sequence>MTVVNTCDTFYTAKTHTGTHATCPCNGVVVEESDQKHCWEVVTREASTWVDADLACQTIGGHLGHPQGTMSDTVYRYVRSSYTKPVLTGIVAGSAEANLYAMVCPNNKFYGLLPKNTTFYQEATSTDTCAYFTTQSEKLTFASCTLDAHALCDRPMEKADYCNTVITCTTTTTTTSTSSTTAITFSTPSNTSTKTDSTLPTTTKIYAANLTTSANTSSTTTTTKPEQENVLTNTTNTTTGTSTSTTSTSTTSANMVTNTSSLTIPTKSGNITNTSAKPIWDSATNSTNSTASTTSSTPRISLNTTSLNITTTPSGAVVPVEEPAKCTKQGCGEHEWSIFGWCTDWRALLLLAALLLALFLLICLLHCCCKLCIDPCQVKRKKEEKFVKNETVKDPPVPKPKPTFVKKISEETFPRNSCYDVDQSSILPPPATVTQPVFVPVPVHHSEERALKKADPEIRFISPPKPDTVDVGVNTDPWPLEKESSAKKPVKADKVQVRQAPTVHAPLVEIDDYSADDPADDVSLHLEQWHSAERQPKSKTELPKGDIVNGPFVFMQNPKPRRSHSDEPKRASAPQAVNEQEMGPQPNSGPVRSNVPVKEKPARASRSFRSPPPSQRTGPAPTIRSPQQDNATNEQRRIPSPPKCTENTEPLKRDAPRSRDSDNRKSYNGGGAAPTTENDTTRPKEKRPPPSPRQIAEESRRKRSNDTKDMIPNVNSSLGPDDSAKKARSRRKVFPTSKSRHRPLHSREERPVIIPYNHHFAPNSSDSSAGGTTWRSTSSRNVSDSGSPTLPRGHVSMRNPRGRMGGVVRAGGGGGETPVGWKPWSKASSSLSQKQQFLADD</sequence>
<protein>
    <submittedName>
        <fullName evidence="6">Uncharacterized protein</fullName>
    </submittedName>
</protein>
<keyword evidence="7" id="KW-1185">Reference proteome</keyword>
<keyword evidence="4" id="KW-0472">Membrane</keyword>
<comment type="caution">
    <text evidence="6">The sequence shown here is derived from an EMBL/GenBank/DDBJ whole genome shotgun (WGS) entry which is preliminary data.</text>
</comment>
<evidence type="ECO:0000256" key="1">
    <source>
        <dbReference type="ARBA" id="ARBA00004167"/>
    </source>
</evidence>
<dbReference type="InterPro" id="IPR051694">
    <property type="entry name" value="Immunoregulatory_rcpt-like"/>
</dbReference>
<evidence type="ECO:0000256" key="4">
    <source>
        <dbReference type="ARBA" id="ARBA00023136"/>
    </source>
</evidence>
<comment type="subcellular location">
    <subcellularLocation>
        <location evidence="1">Membrane</location>
        <topology evidence="1">Single-pass membrane protein</topology>
    </subcellularLocation>
</comment>
<evidence type="ECO:0000256" key="3">
    <source>
        <dbReference type="ARBA" id="ARBA00022989"/>
    </source>
</evidence>
<feature type="compositionally biased region" description="Low complexity" evidence="5">
    <location>
        <begin position="232"/>
        <end position="253"/>
    </location>
</feature>
<evidence type="ECO:0000256" key="5">
    <source>
        <dbReference type="SAM" id="MobiDB-lite"/>
    </source>
</evidence>
<dbReference type="Proteomes" id="UP001176961">
    <property type="component" value="Unassembled WGS sequence"/>
</dbReference>
<dbReference type="EMBL" id="CATQJL010000326">
    <property type="protein sequence ID" value="CAJ0609701.1"/>
    <property type="molecule type" value="Genomic_DNA"/>
</dbReference>
<dbReference type="AlphaFoldDB" id="A0AA36HG01"/>
<keyword evidence="3" id="KW-1133">Transmembrane helix</keyword>
<feature type="compositionally biased region" description="Basic residues" evidence="5">
    <location>
        <begin position="726"/>
        <end position="744"/>
    </location>
</feature>
<feature type="compositionally biased region" description="Low complexity" evidence="5">
    <location>
        <begin position="825"/>
        <end position="841"/>
    </location>
</feature>
<dbReference type="GO" id="GO:0071944">
    <property type="term" value="C:cell periphery"/>
    <property type="evidence" value="ECO:0007669"/>
    <property type="project" value="UniProtKB-ARBA"/>
</dbReference>
<evidence type="ECO:0000313" key="6">
    <source>
        <dbReference type="EMBL" id="CAJ0609701.1"/>
    </source>
</evidence>
<feature type="region of interest" description="Disordered" evidence="5">
    <location>
        <begin position="532"/>
        <end position="841"/>
    </location>
</feature>
<feature type="compositionally biased region" description="Basic and acidic residues" evidence="5">
    <location>
        <begin position="532"/>
        <end position="544"/>
    </location>
</feature>
<feature type="compositionally biased region" description="Basic and acidic residues" evidence="5">
    <location>
        <begin position="649"/>
        <end position="665"/>
    </location>
</feature>
<dbReference type="GO" id="GO:0016020">
    <property type="term" value="C:membrane"/>
    <property type="evidence" value="ECO:0007669"/>
    <property type="project" value="UniProtKB-SubCell"/>
</dbReference>
<dbReference type="SUPFAM" id="SSF56436">
    <property type="entry name" value="C-type lectin-like"/>
    <property type="match status" value="1"/>
</dbReference>
<organism evidence="6 7">
    <name type="scientific">Cylicocyclus nassatus</name>
    <name type="common">Nematode worm</name>
    <dbReference type="NCBI Taxonomy" id="53992"/>
    <lineage>
        <taxon>Eukaryota</taxon>
        <taxon>Metazoa</taxon>
        <taxon>Ecdysozoa</taxon>
        <taxon>Nematoda</taxon>
        <taxon>Chromadorea</taxon>
        <taxon>Rhabditida</taxon>
        <taxon>Rhabditina</taxon>
        <taxon>Rhabditomorpha</taxon>
        <taxon>Strongyloidea</taxon>
        <taxon>Strongylidae</taxon>
        <taxon>Cylicocyclus</taxon>
    </lineage>
</organism>
<feature type="compositionally biased region" description="Gly residues" evidence="5">
    <location>
        <begin position="803"/>
        <end position="817"/>
    </location>
</feature>
<feature type="compositionally biased region" description="Polar residues" evidence="5">
    <location>
        <begin position="762"/>
        <end position="788"/>
    </location>
</feature>
<gene>
    <name evidence="6" type="ORF">CYNAS_LOCUS21684</name>
</gene>
<feature type="compositionally biased region" description="Basic and acidic residues" evidence="5">
    <location>
        <begin position="679"/>
        <end position="688"/>
    </location>
</feature>
<dbReference type="InterPro" id="IPR016187">
    <property type="entry name" value="CTDL_fold"/>
</dbReference>
<feature type="compositionally biased region" description="Basic and acidic residues" evidence="5">
    <location>
        <begin position="695"/>
        <end position="709"/>
    </location>
</feature>
<proteinExistence type="predicted"/>
<feature type="compositionally biased region" description="Polar residues" evidence="5">
    <location>
        <begin position="624"/>
        <end position="633"/>
    </location>
</feature>